<name>A0A4U6VTT7_SETVI</name>
<dbReference type="SUPFAM" id="SSF46689">
    <property type="entry name" value="Homeodomain-like"/>
    <property type="match status" value="1"/>
</dbReference>
<evidence type="ECO:0000256" key="1">
    <source>
        <dbReference type="SAM" id="MobiDB-lite"/>
    </source>
</evidence>
<dbReference type="Gene3D" id="1.10.10.60">
    <property type="entry name" value="Homeodomain-like"/>
    <property type="match status" value="1"/>
</dbReference>
<dbReference type="EMBL" id="CM016553">
    <property type="protein sequence ID" value="TKW32385.1"/>
    <property type="molecule type" value="Genomic_DNA"/>
</dbReference>
<dbReference type="OMA" id="ERINFRI"/>
<dbReference type="InterPro" id="IPR009057">
    <property type="entry name" value="Homeodomain-like_sf"/>
</dbReference>
<gene>
    <name evidence="2" type="ORF">SEVIR_2G165700v2</name>
</gene>
<reference evidence="2" key="1">
    <citation type="submission" date="2019-03" db="EMBL/GenBank/DDBJ databases">
        <title>WGS assembly of Setaria viridis.</title>
        <authorList>
            <person name="Huang P."/>
            <person name="Jenkins J."/>
            <person name="Grimwood J."/>
            <person name="Barry K."/>
            <person name="Healey A."/>
            <person name="Mamidi S."/>
            <person name="Sreedasyam A."/>
            <person name="Shu S."/>
            <person name="Feldman M."/>
            <person name="Wu J."/>
            <person name="Yu Y."/>
            <person name="Chen C."/>
            <person name="Johnson J."/>
            <person name="Rokhsar D."/>
            <person name="Baxter I."/>
            <person name="Schmutz J."/>
            <person name="Brutnell T."/>
            <person name="Kellogg E."/>
        </authorList>
    </citation>
    <scope>NUCLEOTIDE SEQUENCE [LARGE SCALE GENOMIC DNA]</scope>
</reference>
<dbReference type="Proteomes" id="UP000298652">
    <property type="component" value="Chromosome 2"/>
</dbReference>
<dbReference type="Gramene" id="TKW32385">
    <property type="protein sequence ID" value="TKW32385"/>
    <property type="gene ID" value="SEVIR_2G165700v2"/>
</dbReference>
<proteinExistence type="predicted"/>
<evidence type="ECO:0000313" key="2">
    <source>
        <dbReference type="EMBL" id="TKW32385.1"/>
    </source>
</evidence>
<evidence type="ECO:0008006" key="4">
    <source>
        <dbReference type="Google" id="ProtNLM"/>
    </source>
</evidence>
<evidence type="ECO:0000313" key="3">
    <source>
        <dbReference type="Proteomes" id="UP000298652"/>
    </source>
</evidence>
<feature type="compositionally biased region" description="Basic and acidic residues" evidence="1">
    <location>
        <begin position="1"/>
        <end position="10"/>
    </location>
</feature>
<protein>
    <recommendedName>
        <fullName evidence="4">SANT domain-containing protein</fullName>
    </recommendedName>
</protein>
<feature type="region of interest" description="Disordered" evidence="1">
    <location>
        <begin position="1"/>
        <end position="29"/>
    </location>
</feature>
<dbReference type="AlphaFoldDB" id="A0A4U6VTT7"/>
<organism evidence="2 3">
    <name type="scientific">Setaria viridis</name>
    <name type="common">Green bristlegrass</name>
    <name type="synonym">Setaria italica subsp. viridis</name>
    <dbReference type="NCBI Taxonomy" id="4556"/>
    <lineage>
        <taxon>Eukaryota</taxon>
        <taxon>Viridiplantae</taxon>
        <taxon>Streptophyta</taxon>
        <taxon>Embryophyta</taxon>
        <taxon>Tracheophyta</taxon>
        <taxon>Spermatophyta</taxon>
        <taxon>Magnoliopsida</taxon>
        <taxon>Liliopsida</taxon>
        <taxon>Poales</taxon>
        <taxon>Poaceae</taxon>
        <taxon>PACMAD clade</taxon>
        <taxon>Panicoideae</taxon>
        <taxon>Panicodae</taxon>
        <taxon>Paniceae</taxon>
        <taxon>Cenchrinae</taxon>
        <taxon>Setaria</taxon>
    </lineage>
</organism>
<keyword evidence="3" id="KW-1185">Reference proteome</keyword>
<accession>A0A4U6VTT7</accession>
<sequence>MLCSECKEKAPSAMGKQRSSPSGRKNPMRKRSMELLCAIAQPPKECWSIRERINFRIALARFGQDWPRVAQFIATKTTDQISIYAHEYFQKQRLTAKPMTKLPCQLVLSTT</sequence>